<dbReference type="PANTHER" id="PTHR34857">
    <property type="entry name" value="SLL0384 PROTEIN"/>
    <property type="match status" value="1"/>
</dbReference>
<feature type="transmembrane region" description="Helical" evidence="6">
    <location>
        <begin position="20"/>
        <end position="40"/>
    </location>
</feature>
<dbReference type="InterPro" id="IPR012809">
    <property type="entry name" value="ECF_CbiQ"/>
</dbReference>
<organism evidence="7 8">
    <name type="scientific">Methanopyrus kandleri</name>
    <dbReference type="NCBI Taxonomy" id="2320"/>
    <lineage>
        <taxon>Archaea</taxon>
        <taxon>Methanobacteriati</taxon>
        <taxon>Methanobacteriota</taxon>
        <taxon>Methanomada group</taxon>
        <taxon>Methanopyri</taxon>
        <taxon>Methanopyrales</taxon>
        <taxon>Methanopyraceae</taxon>
        <taxon>Methanopyrus</taxon>
    </lineage>
</organism>
<dbReference type="NCBIfam" id="TIGR02454">
    <property type="entry name" value="ECF_T_CbiQ"/>
    <property type="match status" value="1"/>
</dbReference>
<feature type="transmembrane region" description="Helical" evidence="6">
    <location>
        <begin position="69"/>
        <end position="87"/>
    </location>
</feature>
<proteinExistence type="predicted"/>
<protein>
    <submittedName>
        <fullName evidence="7">Cobalt ECF transporter T component CbiQ</fullName>
    </submittedName>
</protein>
<dbReference type="PANTHER" id="PTHR34857:SF2">
    <property type="entry name" value="SLL0384 PROTEIN"/>
    <property type="match status" value="1"/>
</dbReference>
<keyword evidence="3 6" id="KW-0812">Transmembrane</keyword>
<dbReference type="GO" id="GO:0043190">
    <property type="term" value="C:ATP-binding cassette (ABC) transporter complex"/>
    <property type="evidence" value="ECO:0007669"/>
    <property type="project" value="InterPro"/>
</dbReference>
<comment type="caution">
    <text evidence="7">The sequence shown here is derived from an EMBL/GenBank/DDBJ whole genome shotgun (WGS) entry which is preliminary data.</text>
</comment>
<dbReference type="Pfam" id="PF02361">
    <property type="entry name" value="CbiQ"/>
    <property type="match status" value="1"/>
</dbReference>
<comment type="subcellular location">
    <subcellularLocation>
        <location evidence="1">Cell membrane</location>
        <topology evidence="1">Multi-pass membrane protein</topology>
    </subcellularLocation>
</comment>
<feature type="transmembrane region" description="Helical" evidence="6">
    <location>
        <begin position="45"/>
        <end position="63"/>
    </location>
</feature>
<evidence type="ECO:0000256" key="5">
    <source>
        <dbReference type="ARBA" id="ARBA00023136"/>
    </source>
</evidence>
<keyword evidence="2" id="KW-1003">Cell membrane</keyword>
<keyword evidence="4 6" id="KW-1133">Transmembrane helix</keyword>
<dbReference type="RefSeq" id="WP_011018553.1">
    <property type="nucleotide sequence ID" value="NZ_DUJS01000004.1"/>
</dbReference>
<dbReference type="AlphaFoldDB" id="A0A832TI91"/>
<dbReference type="Proteomes" id="UP000619545">
    <property type="component" value="Unassembled WGS sequence"/>
</dbReference>
<evidence type="ECO:0000256" key="2">
    <source>
        <dbReference type="ARBA" id="ARBA00022475"/>
    </source>
</evidence>
<evidence type="ECO:0000313" key="8">
    <source>
        <dbReference type="Proteomes" id="UP000619545"/>
    </source>
</evidence>
<name>A0A832TI91_9EURY</name>
<gene>
    <name evidence="7" type="primary">cbiQ</name>
    <name evidence="7" type="ORF">HA336_05540</name>
</gene>
<dbReference type="GeneID" id="1477484"/>
<dbReference type="EMBL" id="DUJS01000004">
    <property type="protein sequence ID" value="HII70678.1"/>
    <property type="molecule type" value="Genomic_DNA"/>
</dbReference>
<dbReference type="CDD" id="cd16914">
    <property type="entry name" value="EcfT"/>
    <property type="match status" value="1"/>
</dbReference>
<evidence type="ECO:0000313" key="7">
    <source>
        <dbReference type="EMBL" id="HII70678.1"/>
    </source>
</evidence>
<keyword evidence="5 6" id="KW-0472">Membrane</keyword>
<evidence type="ECO:0000256" key="1">
    <source>
        <dbReference type="ARBA" id="ARBA00004651"/>
    </source>
</evidence>
<evidence type="ECO:0000256" key="3">
    <source>
        <dbReference type="ARBA" id="ARBA00022692"/>
    </source>
</evidence>
<dbReference type="GO" id="GO:0006824">
    <property type="term" value="P:cobalt ion transport"/>
    <property type="evidence" value="ECO:0007669"/>
    <property type="project" value="InterPro"/>
</dbReference>
<accession>A0A832TI91</accession>
<evidence type="ECO:0000256" key="6">
    <source>
        <dbReference type="SAM" id="Phobius"/>
    </source>
</evidence>
<sequence>MRFTEALEWSLTAETVLHRIHPWSKLVGLMTTIFASMLLYDPESIAILSIPYLIGCILARVPVRILARLSIPPMAFLGAVLLLMLPSGVPGREVLLYAVRGATDLLAVLVTTLTTPFNALWSALVVVFPPTLAETGLIFHRSVYRAFEELEGTLNAIRIRGWRLRSINVLGSVIATLLIRSHRSAELVQVSVEVRGATGRVRPLKRFEFTRIDFGWLTMVFCSVALSGVV</sequence>
<dbReference type="InterPro" id="IPR003339">
    <property type="entry name" value="ABC/ECF_trnsptr_transmembrane"/>
</dbReference>
<dbReference type="InterPro" id="IPR051611">
    <property type="entry name" value="ECF_transporter_component"/>
</dbReference>
<reference evidence="7" key="1">
    <citation type="journal article" date="2020" name="bioRxiv">
        <title>A rank-normalized archaeal taxonomy based on genome phylogeny resolves widespread incomplete and uneven classifications.</title>
        <authorList>
            <person name="Rinke C."/>
            <person name="Chuvochina M."/>
            <person name="Mussig A.J."/>
            <person name="Chaumeil P.-A."/>
            <person name="Waite D.W."/>
            <person name="Whitman W.B."/>
            <person name="Parks D.H."/>
            <person name="Hugenholtz P."/>
        </authorList>
    </citation>
    <scope>NUCLEOTIDE SEQUENCE</scope>
    <source>
        <strain evidence="7">UBA8853</strain>
    </source>
</reference>
<evidence type="ECO:0000256" key="4">
    <source>
        <dbReference type="ARBA" id="ARBA00022989"/>
    </source>
</evidence>